<dbReference type="InterPro" id="IPR050473">
    <property type="entry name" value="A2M/Complement_sys"/>
</dbReference>
<sequence length="192" mass="21713">ITHRIHWESASLLRSEETKENEGFTVTAEGKGQGTLSVVTMYHAKAKDQLTCNKFDLKVTIKPAPETGIPSPIFLSSVFLEKRPQDAKNTMILEICTRYRGDQDATMSILDISMMTGFAPDTDDLKQLASGVDRYISKYELDKAFSDRNTLIIYLDKVSHSEDDCLAFKVHQYFNVELIQPGAVKVYAYYNL</sequence>
<feature type="non-terminal residue" evidence="3">
    <location>
        <position position="192"/>
    </location>
</feature>
<dbReference type="SMART" id="SM01361">
    <property type="entry name" value="A2M_recep"/>
    <property type="match status" value="1"/>
</dbReference>
<dbReference type="EMBL" id="NBAG03000653">
    <property type="protein sequence ID" value="PNI12543.1"/>
    <property type="molecule type" value="Genomic_DNA"/>
</dbReference>
<name>A0A2J8IPY1_PANTR</name>
<evidence type="ECO:0000313" key="4">
    <source>
        <dbReference type="Proteomes" id="UP000236370"/>
    </source>
</evidence>
<feature type="non-terminal residue" evidence="3">
    <location>
        <position position="1"/>
    </location>
</feature>
<protein>
    <submittedName>
        <fullName evidence="3">C3 isoform 7</fullName>
    </submittedName>
</protein>
<accession>A0A2J8IPY1</accession>
<evidence type="ECO:0000259" key="2">
    <source>
        <dbReference type="SMART" id="SM01361"/>
    </source>
</evidence>
<proteinExistence type="predicted"/>
<dbReference type="InterPro" id="IPR036595">
    <property type="entry name" value="A-macroglobulin_rcpt-bd_sf"/>
</dbReference>
<gene>
    <name evidence="3" type="ORF">CK820_G0054305</name>
</gene>
<dbReference type="AlphaFoldDB" id="A0A2J8IPY1"/>
<feature type="domain" description="Alpha-macroglobulin receptor-binding" evidence="2">
    <location>
        <begin position="105"/>
        <end position="191"/>
    </location>
</feature>
<dbReference type="PANTHER" id="PTHR11412">
    <property type="entry name" value="MACROGLOBULIN / COMPLEMENT"/>
    <property type="match status" value="1"/>
</dbReference>
<evidence type="ECO:0000313" key="3">
    <source>
        <dbReference type="EMBL" id="PNI12543.1"/>
    </source>
</evidence>
<dbReference type="SUPFAM" id="SSF49410">
    <property type="entry name" value="Alpha-macroglobulin receptor domain"/>
    <property type="match status" value="1"/>
</dbReference>
<dbReference type="Pfam" id="PF07677">
    <property type="entry name" value="A2M_recep"/>
    <property type="match status" value="1"/>
</dbReference>
<dbReference type="Gene3D" id="2.60.40.690">
    <property type="entry name" value="Alpha-macroglobulin, receptor-binding domain"/>
    <property type="match status" value="1"/>
</dbReference>
<dbReference type="FunFam" id="2.60.40.690:FF:000004">
    <property type="entry name" value="Complement C3"/>
    <property type="match status" value="1"/>
</dbReference>
<comment type="caution">
    <text evidence="3">The sequence shown here is derived from an EMBL/GenBank/DDBJ whole genome shotgun (WGS) entry which is preliminary data.</text>
</comment>
<dbReference type="InterPro" id="IPR009048">
    <property type="entry name" value="A-macroglobulin_rcpt-bd"/>
</dbReference>
<dbReference type="Gene3D" id="2.60.120.1540">
    <property type="match status" value="1"/>
</dbReference>
<organism evidence="3 4">
    <name type="scientific">Pan troglodytes</name>
    <name type="common">Chimpanzee</name>
    <dbReference type="NCBI Taxonomy" id="9598"/>
    <lineage>
        <taxon>Eukaryota</taxon>
        <taxon>Metazoa</taxon>
        <taxon>Chordata</taxon>
        <taxon>Craniata</taxon>
        <taxon>Vertebrata</taxon>
        <taxon>Euteleostomi</taxon>
        <taxon>Mammalia</taxon>
        <taxon>Eutheria</taxon>
        <taxon>Euarchontoglires</taxon>
        <taxon>Primates</taxon>
        <taxon>Haplorrhini</taxon>
        <taxon>Catarrhini</taxon>
        <taxon>Hominidae</taxon>
        <taxon>Pan</taxon>
    </lineage>
</organism>
<keyword evidence="1" id="KW-0882">Thioester bond</keyword>
<reference evidence="3 4" key="1">
    <citation type="submission" date="2017-12" db="EMBL/GenBank/DDBJ databases">
        <title>High-resolution comparative analysis of great ape genomes.</title>
        <authorList>
            <person name="Pollen A."/>
            <person name="Hastie A."/>
            <person name="Hormozdiari F."/>
            <person name="Dougherty M."/>
            <person name="Liu R."/>
            <person name="Chaisson M."/>
            <person name="Hoppe E."/>
            <person name="Hill C."/>
            <person name="Pang A."/>
            <person name="Hillier L."/>
            <person name="Baker C."/>
            <person name="Armstrong J."/>
            <person name="Shendure J."/>
            <person name="Paten B."/>
            <person name="Wilson R."/>
            <person name="Chao H."/>
            <person name="Schneider V."/>
            <person name="Ventura M."/>
            <person name="Kronenberg Z."/>
            <person name="Murali S."/>
            <person name="Gordon D."/>
            <person name="Cantsilieris S."/>
            <person name="Munson K."/>
            <person name="Nelson B."/>
            <person name="Raja A."/>
            <person name="Underwood J."/>
            <person name="Diekhans M."/>
            <person name="Fiddes I."/>
            <person name="Haussler D."/>
            <person name="Eichler E."/>
        </authorList>
    </citation>
    <scope>NUCLEOTIDE SEQUENCE [LARGE SCALE GENOMIC DNA]</scope>
    <source>
        <strain evidence="3">Yerkes chimp pedigree #C0471</strain>
    </source>
</reference>
<dbReference type="Proteomes" id="UP000236370">
    <property type="component" value="Unassembled WGS sequence"/>
</dbReference>
<dbReference type="InterPro" id="IPR048848">
    <property type="entry name" value="C3_CUB2"/>
</dbReference>
<evidence type="ECO:0000256" key="1">
    <source>
        <dbReference type="ARBA" id="ARBA00022966"/>
    </source>
</evidence>
<dbReference type="Pfam" id="PF21308">
    <property type="entry name" value="C3_CUB2"/>
    <property type="match status" value="1"/>
</dbReference>
<dbReference type="PANTHER" id="PTHR11412:SF81">
    <property type="entry name" value="COMPLEMENT C3"/>
    <property type="match status" value="1"/>
</dbReference>
<dbReference type="GO" id="GO:0005576">
    <property type="term" value="C:extracellular region"/>
    <property type="evidence" value="ECO:0007669"/>
    <property type="project" value="InterPro"/>
</dbReference>